<evidence type="ECO:0000256" key="1">
    <source>
        <dbReference type="ARBA" id="ARBA00006754"/>
    </source>
</evidence>
<dbReference type="EMBL" id="CP049742">
    <property type="protein sequence ID" value="QPC47579.1"/>
    <property type="molecule type" value="Genomic_DNA"/>
</dbReference>
<dbReference type="Gene3D" id="3.30.450.40">
    <property type="match status" value="1"/>
</dbReference>
<dbReference type="SMART" id="SM00065">
    <property type="entry name" value="GAF"/>
    <property type="match status" value="1"/>
</dbReference>
<dbReference type="AlphaFoldDB" id="A0A7S8CCQ3"/>
<dbReference type="InterPro" id="IPR051448">
    <property type="entry name" value="CdaR-like_regulators"/>
</dbReference>
<dbReference type="InterPro" id="IPR029016">
    <property type="entry name" value="GAF-like_dom_sf"/>
</dbReference>
<name>A0A7S8CCQ3_9BACI</name>
<dbReference type="Gene3D" id="1.10.10.2840">
    <property type="entry name" value="PucR C-terminal helix-turn-helix domain"/>
    <property type="match status" value="1"/>
</dbReference>
<accession>A0A7S8CCQ3</accession>
<evidence type="ECO:0000313" key="3">
    <source>
        <dbReference type="EMBL" id="QPC47579.1"/>
    </source>
</evidence>
<dbReference type="SUPFAM" id="SSF55781">
    <property type="entry name" value="GAF domain-like"/>
    <property type="match status" value="1"/>
</dbReference>
<evidence type="ECO:0000259" key="2">
    <source>
        <dbReference type="SMART" id="SM00065"/>
    </source>
</evidence>
<dbReference type="Pfam" id="PF17853">
    <property type="entry name" value="GGDEF_2"/>
    <property type="match status" value="1"/>
</dbReference>
<dbReference type="Proteomes" id="UP000593626">
    <property type="component" value="Chromosome"/>
</dbReference>
<keyword evidence="4" id="KW-1185">Reference proteome</keyword>
<gene>
    <name evidence="3" type="ORF">G8O30_11760</name>
</gene>
<feature type="domain" description="GAF" evidence="2">
    <location>
        <begin position="25"/>
        <end position="180"/>
    </location>
</feature>
<dbReference type="Pfam" id="PF13185">
    <property type="entry name" value="GAF_2"/>
    <property type="match status" value="1"/>
</dbReference>
<dbReference type="InterPro" id="IPR025736">
    <property type="entry name" value="PucR_C-HTH_dom"/>
</dbReference>
<proteinExistence type="inferred from homology"/>
<dbReference type="PANTHER" id="PTHR33744">
    <property type="entry name" value="CARBOHYDRATE DIACID REGULATOR"/>
    <property type="match status" value="1"/>
</dbReference>
<comment type="similarity">
    <text evidence="1">Belongs to the CdaR family.</text>
</comment>
<dbReference type="InterPro" id="IPR042070">
    <property type="entry name" value="PucR_C-HTH_sf"/>
</dbReference>
<dbReference type="KEGG" id="mcui:G8O30_11760"/>
<dbReference type="RefSeq" id="WP_239672250.1">
    <property type="nucleotide sequence ID" value="NZ_CP049742.1"/>
</dbReference>
<organism evidence="3 4">
    <name type="scientific">Mangrovibacillus cuniculi</name>
    <dbReference type="NCBI Taxonomy" id="2593652"/>
    <lineage>
        <taxon>Bacteria</taxon>
        <taxon>Bacillati</taxon>
        <taxon>Bacillota</taxon>
        <taxon>Bacilli</taxon>
        <taxon>Bacillales</taxon>
        <taxon>Bacillaceae</taxon>
        <taxon>Mangrovibacillus</taxon>
    </lineage>
</organism>
<dbReference type="Pfam" id="PF13556">
    <property type="entry name" value="HTH_30"/>
    <property type="match status" value="1"/>
</dbReference>
<dbReference type="InterPro" id="IPR041522">
    <property type="entry name" value="CdaR_GGDEF"/>
</dbReference>
<reference evidence="3 4" key="1">
    <citation type="submission" date="2019-07" db="EMBL/GenBank/DDBJ databases">
        <title>Genome sequence of 2 isolates from Red Sea Mangroves.</title>
        <authorList>
            <person name="Sefrji F."/>
            <person name="Michoud G."/>
            <person name="Merlino G."/>
            <person name="Daffonchio D."/>
        </authorList>
    </citation>
    <scope>NUCLEOTIDE SEQUENCE [LARGE SCALE GENOMIC DNA]</scope>
    <source>
        <strain evidence="3 4">R1DC41</strain>
    </source>
</reference>
<dbReference type="InterPro" id="IPR003018">
    <property type="entry name" value="GAF"/>
</dbReference>
<protein>
    <submittedName>
        <fullName evidence="3">GAF domain-containing protein</fullName>
    </submittedName>
</protein>
<sequence length="602" mass="68844">MNETLSTRQLHSLMYVTNVVNSSLDIEEILNSILHTTLSVIDAADGGVLFIYDKEQKCLVAKATSGFDTLILNQIRLEPGESMTGETFVKETCQLFTNVHEKKSTLSPANLKLMEDSIPHYPYSTLCAPIFLKEQCIGVITIDSFQEDKEFSDEDIPLLQAISDQAAIAIEKGNFYQEKLRSIQEFKRLNEEILRQNVLLTKSVHLHRELADLVLQGRSIQDIVDYLRDAIGVNFILLDRNADLLAKSFLPETSEKVTEAIRLSYLEGRKENTGRRQVLYIKEENQTYSARVLPLGIQLDSYGVLIPFGTSPLHEVEAAALEHACTVLSLEMVKEEVITDATVKLRGAFLEELMQGKMTDSLYQQARQLSLTEKRWYQVAHFYLVEVKEAPLLERRRLIQTVYRRCQEDFPGSIIQVQHHHVTALFPCEKEGHQEKEGVRIRHFLEQMVRLVEEQSAVFHAIAGLGRWKKGLSSVQTSGKEANQVIQFLKQHPDLESIMHYSELGMYRLLMTTPEEDINSFIDDQIGPLLDGGKKRSELFQTLVCYLDHNRNVKETAENLHIHPNTLHYRLGNIYQLLGAEQPTPDYWLNVHLAIKLRELKS</sequence>
<evidence type="ECO:0000313" key="4">
    <source>
        <dbReference type="Proteomes" id="UP000593626"/>
    </source>
</evidence>
<dbReference type="PANTHER" id="PTHR33744:SF1">
    <property type="entry name" value="DNA-BINDING TRANSCRIPTIONAL ACTIVATOR ADER"/>
    <property type="match status" value="1"/>
</dbReference>